<feature type="compositionally biased region" description="Basic and acidic residues" evidence="3">
    <location>
        <begin position="122"/>
        <end position="140"/>
    </location>
</feature>
<dbReference type="InterPro" id="IPR000717">
    <property type="entry name" value="PCI_dom"/>
</dbReference>
<dbReference type="EMBL" id="CAJFCV020000001">
    <property type="protein sequence ID" value="CAG9085480.1"/>
    <property type="molecule type" value="Genomic_DNA"/>
</dbReference>
<evidence type="ECO:0000256" key="1">
    <source>
        <dbReference type="ARBA" id="ARBA00008482"/>
    </source>
</evidence>
<dbReference type="AlphaFoldDB" id="A0A1I7RY95"/>
<comment type="similarity">
    <text evidence="1">Belongs to the CSN7/EIF3M family. CSN7 subfamily.</text>
</comment>
<evidence type="ECO:0000259" key="4">
    <source>
        <dbReference type="Pfam" id="PF01399"/>
    </source>
</evidence>
<dbReference type="OrthoDB" id="10265275at2759"/>
<evidence type="ECO:0000313" key="7">
    <source>
        <dbReference type="Proteomes" id="UP000659654"/>
    </source>
</evidence>
<dbReference type="Proteomes" id="UP000582659">
    <property type="component" value="Unassembled WGS sequence"/>
</dbReference>
<dbReference type="SMR" id="A0A1I7RY95"/>
<proteinExistence type="inferred from homology"/>
<keyword evidence="7" id="KW-1185">Reference proteome</keyword>
<sequence length="157" mass="18127">MDPKNKEVLIGLVEKSPVIEYAELHKAFGTDKDRVMENIIVEAIYEGAILGQLDPKNRVLEVQDWQATVPSNVNALRDVLSEWRDHCKGLLRTLEEVANRANEDAHKLKEDDERMEKLIESKREELDHIGRNPRHDDRMARAFKRTKNLPANGKRGH</sequence>
<organism evidence="6 8">
    <name type="scientific">Bursaphelenchus xylophilus</name>
    <name type="common">Pinewood nematode worm</name>
    <name type="synonym">Aphelenchoides xylophilus</name>
    <dbReference type="NCBI Taxonomy" id="6326"/>
    <lineage>
        <taxon>Eukaryota</taxon>
        <taxon>Metazoa</taxon>
        <taxon>Ecdysozoa</taxon>
        <taxon>Nematoda</taxon>
        <taxon>Chromadorea</taxon>
        <taxon>Rhabditida</taxon>
        <taxon>Tylenchina</taxon>
        <taxon>Tylenchomorpha</taxon>
        <taxon>Aphelenchoidea</taxon>
        <taxon>Aphelenchoididae</taxon>
        <taxon>Bursaphelenchus</taxon>
    </lineage>
</organism>
<protein>
    <submittedName>
        <fullName evidence="5">(pine wood nematode) hypothetical protein</fullName>
    </submittedName>
</protein>
<accession>A0A1I7RY95</accession>
<evidence type="ECO:0000256" key="3">
    <source>
        <dbReference type="SAM" id="MobiDB-lite"/>
    </source>
</evidence>
<dbReference type="Proteomes" id="UP000095284">
    <property type="component" value="Unplaced"/>
</dbReference>
<dbReference type="PANTHER" id="PTHR15350:SF5">
    <property type="entry name" value="COP9 SIGNALOSOME COMPLEX SUBUNIT 7"/>
    <property type="match status" value="1"/>
</dbReference>
<evidence type="ECO:0000313" key="5">
    <source>
        <dbReference type="EMBL" id="CAD5209974.1"/>
    </source>
</evidence>
<dbReference type="Pfam" id="PF01399">
    <property type="entry name" value="PCI"/>
    <property type="match status" value="1"/>
</dbReference>
<feature type="domain" description="PCI" evidence="4">
    <location>
        <begin position="7"/>
        <end position="63"/>
    </location>
</feature>
<evidence type="ECO:0000313" key="6">
    <source>
        <dbReference type="Proteomes" id="UP000095284"/>
    </source>
</evidence>
<dbReference type="EMBL" id="CAJFDI010000001">
    <property type="protein sequence ID" value="CAD5209974.1"/>
    <property type="molecule type" value="Genomic_DNA"/>
</dbReference>
<evidence type="ECO:0000313" key="8">
    <source>
        <dbReference type="WBParaSite" id="BXY_0571200.1"/>
    </source>
</evidence>
<dbReference type="InterPro" id="IPR045237">
    <property type="entry name" value="COPS7/eIF3m"/>
</dbReference>
<feature type="region of interest" description="Disordered" evidence="3">
    <location>
        <begin position="122"/>
        <end position="157"/>
    </location>
</feature>
<keyword evidence="2" id="KW-0736">Signalosome</keyword>
<name>A0A1I7RY95_BURXY</name>
<dbReference type="PANTHER" id="PTHR15350">
    <property type="entry name" value="COP9 SIGNALOSOME COMPLEX SUBUNIT 7/DENDRITIC CELL PROTEIN GA17"/>
    <property type="match status" value="1"/>
</dbReference>
<evidence type="ECO:0000256" key="2">
    <source>
        <dbReference type="ARBA" id="ARBA00022790"/>
    </source>
</evidence>
<reference evidence="5" key="2">
    <citation type="submission" date="2020-09" db="EMBL/GenBank/DDBJ databases">
        <authorList>
            <person name="Kikuchi T."/>
        </authorList>
    </citation>
    <scope>NUCLEOTIDE SEQUENCE</scope>
    <source>
        <strain evidence="5">Ka4C1</strain>
    </source>
</reference>
<dbReference type="GO" id="GO:0008180">
    <property type="term" value="C:COP9 signalosome"/>
    <property type="evidence" value="ECO:0007669"/>
    <property type="project" value="UniProtKB-KW"/>
</dbReference>
<dbReference type="Proteomes" id="UP000659654">
    <property type="component" value="Unassembled WGS sequence"/>
</dbReference>
<dbReference type="WBParaSite" id="BXY_0571200.1">
    <property type="protein sequence ID" value="BXY_0571200.1"/>
    <property type="gene ID" value="BXY_0571200"/>
</dbReference>
<reference evidence="8" key="1">
    <citation type="submission" date="2016-11" db="UniProtKB">
        <authorList>
            <consortium name="WormBaseParasite"/>
        </authorList>
    </citation>
    <scope>IDENTIFICATION</scope>
</reference>
<gene>
    <name evidence="5" type="ORF">BXYJ_LOCUS1703</name>
</gene>